<keyword evidence="3" id="KW-1185">Reference proteome</keyword>
<dbReference type="GeneID" id="54402979"/>
<dbReference type="EMBL" id="ML977503">
    <property type="protein sequence ID" value="KAF2130993.1"/>
    <property type="molecule type" value="Genomic_DNA"/>
</dbReference>
<dbReference type="OrthoDB" id="5420387at2759"/>
<feature type="region of interest" description="Disordered" evidence="1">
    <location>
        <begin position="1"/>
        <end position="79"/>
    </location>
</feature>
<proteinExistence type="predicted"/>
<dbReference type="RefSeq" id="XP_033525380.1">
    <property type="nucleotide sequence ID" value="XM_033662547.1"/>
</dbReference>
<evidence type="ECO:0000313" key="3">
    <source>
        <dbReference type="Proteomes" id="UP000799771"/>
    </source>
</evidence>
<accession>A0A6A6AIC7</accession>
<gene>
    <name evidence="2" type="ORF">P153DRAFT_208382</name>
</gene>
<feature type="compositionally biased region" description="Pro residues" evidence="1">
    <location>
        <begin position="45"/>
        <end position="59"/>
    </location>
</feature>
<sequence>MFFQSNALAVIDKPAPPERSQSSYTAEAEPSKPEQPICSVEMADPSPPIDPTIEPPPEPSVQQPEQPLAPSPPPEVQEEQRVEVLDEDQIRALFAGAPRFSITRLENHPTITASYPWDSDATARVVSDSVKPVKPAFLAATMHRHLDNAQQTAQKEQMHQGYEIDVVEMPNMLSAQGLEPGSVGSSHFLELPMADVLISDLQQSRSSLELGTTKNMEIMQTNPERIGIRPVETSLIYDRLIEFCDLYKGLQESAEQRMSFRSSTGDLYANLFSKFLTPPGYDGSTDDPTGLQVQIVTLFKILKLEDVWYDFSLVEWRIKLGQVLWSEPVEHESPPMWTERDILLLQITLACELLLRLDALASADIEDMKHQSGVDHRSMQDFLDLKTKKIDWDLVLARRFLDNIRVVMSDDDDTPAPVSKARALLNMWNGSTPEEPRKPDIILLPIHQESQLSGLLHFAKTIEWPDIDRLQGDLTRKLGLFHNSAQSGQPVSPDGRFFDATTPSSISIYGTPLQTPRSTDVHDGYFGRVGKHTLNRNNSRSLRMPLSVGPTLSPQLESLGGDPDAVLDNVGGWLSRSFLTGLILPGEAISHFLISTLLENDKLAIAALGDSANLYGGFVYANRTWWSKSSIVGRVLACVEGAVECMGWISFQRLPEGSADGWIAIHSEQLPLSHSIRITAEEDVVAQDSAIIPDDDRDSLKSKDLTLPYDLDTLPNPSITFTRWELTPLNSDLLDVDVTPGLSIESDVHVPSLIFTAHSQEINHTLTLAYDIQFITSWPCRPPASATAPAPAPVLRHVPTRSITDTVSRTSSKRSEITRLSRRSSHGFEPLLSHPPGSPDIAPQRTYTEGEQDVPSTKPIPMNAHPLHTAYKYELMPAIDVLDSEFVPPFPMTGSNSSDKKAVLVLDARDSTDMQLLARAWCAEKGLHALIGRVERTCLACCIREARGLGVNVVIRV</sequence>
<dbReference type="AlphaFoldDB" id="A0A6A6AIC7"/>
<reference evidence="2" key="1">
    <citation type="journal article" date="2020" name="Stud. Mycol.">
        <title>101 Dothideomycetes genomes: a test case for predicting lifestyles and emergence of pathogens.</title>
        <authorList>
            <person name="Haridas S."/>
            <person name="Albert R."/>
            <person name="Binder M."/>
            <person name="Bloem J."/>
            <person name="Labutti K."/>
            <person name="Salamov A."/>
            <person name="Andreopoulos B."/>
            <person name="Baker S."/>
            <person name="Barry K."/>
            <person name="Bills G."/>
            <person name="Bluhm B."/>
            <person name="Cannon C."/>
            <person name="Castanera R."/>
            <person name="Culley D."/>
            <person name="Daum C."/>
            <person name="Ezra D."/>
            <person name="Gonzalez J."/>
            <person name="Henrissat B."/>
            <person name="Kuo A."/>
            <person name="Liang C."/>
            <person name="Lipzen A."/>
            <person name="Lutzoni F."/>
            <person name="Magnuson J."/>
            <person name="Mondo S."/>
            <person name="Nolan M."/>
            <person name="Ohm R."/>
            <person name="Pangilinan J."/>
            <person name="Park H.-J."/>
            <person name="Ramirez L."/>
            <person name="Alfaro M."/>
            <person name="Sun H."/>
            <person name="Tritt A."/>
            <person name="Yoshinaga Y."/>
            <person name="Zwiers L.-H."/>
            <person name="Turgeon B."/>
            <person name="Goodwin S."/>
            <person name="Spatafora J."/>
            <person name="Crous P."/>
            <person name="Grigoriev I."/>
        </authorList>
    </citation>
    <scope>NUCLEOTIDE SEQUENCE</scope>
    <source>
        <strain evidence="2">CBS 119687</strain>
    </source>
</reference>
<organism evidence="2 3">
    <name type="scientific">Dothidotthia symphoricarpi CBS 119687</name>
    <dbReference type="NCBI Taxonomy" id="1392245"/>
    <lineage>
        <taxon>Eukaryota</taxon>
        <taxon>Fungi</taxon>
        <taxon>Dikarya</taxon>
        <taxon>Ascomycota</taxon>
        <taxon>Pezizomycotina</taxon>
        <taxon>Dothideomycetes</taxon>
        <taxon>Pleosporomycetidae</taxon>
        <taxon>Pleosporales</taxon>
        <taxon>Dothidotthiaceae</taxon>
        <taxon>Dothidotthia</taxon>
    </lineage>
</organism>
<protein>
    <submittedName>
        <fullName evidence="2">Uncharacterized protein</fullName>
    </submittedName>
</protein>
<dbReference type="PANTHER" id="PTHR42345">
    <property type="entry name" value="TPR_REGION DOMAIN-CONTAINING PROTEIN"/>
    <property type="match status" value="1"/>
</dbReference>
<name>A0A6A6AIC7_9PLEO</name>
<feature type="region of interest" description="Disordered" evidence="1">
    <location>
        <begin position="796"/>
        <end position="861"/>
    </location>
</feature>
<feature type="compositionally biased region" description="Polar residues" evidence="1">
    <location>
        <begin position="801"/>
        <end position="810"/>
    </location>
</feature>
<evidence type="ECO:0000313" key="2">
    <source>
        <dbReference type="EMBL" id="KAF2130993.1"/>
    </source>
</evidence>
<evidence type="ECO:0000256" key="1">
    <source>
        <dbReference type="SAM" id="MobiDB-lite"/>
    </source>
</evidence>
<dbReference type="Proteomes" id="UP000799771">
    <property type="component" value="Unassembled WGS sequence"/>
</dbReference>
<dbReference type="PANTHER" id="PTHR42345:SF2">
    <property type="entry name" value="HELICASE-LIKE PROTEIN"/>
    <property type="match status" value="1"/>
</dbReference>